<evidence type="ECO:0000256" key="3">
    <source>
        <dbReference type="ARBA" id="ARBA00004947"/>
    </source>
</evidence>
<dbReference type="Pfam" id="PF01370">
    <property type="entry name" value="Epimerase"/>
    <property type="match status" value="1"/>
</dbReference>
<dbReference type="Gene3D" id="3.40.50.720">
    <property type="entry name" value="NAD(P)-binding Rossmann-like Domain"/>
    <property type="match status" value="1"/>
</dbReference>
<dbReference type="AlphaFoldDB" id="A0AAU9D113"/>
<comment type="similarity">
    <text evidence="4 11">Belongs to the NAD(P)-dependent epimerase/dehydratase family.</text>
</comment>
<evidence type="ECO:0000256" key="4">
    <source>
        <dbReference type="ARBA" id="ARBA00007637"/>
    </source>
</evidence>
<accession>A0AAU9D113</accession>
<evidence type="ECO:0000256" key="5">
    <source>
        <dbReference type="ARBA" id="ARBA00013189"/>
    </source>
</evidence>
<comment type="catalytic activity">
    <reaction evidence="1 11">
        <text>UDP-alpha-D-glucose = UDP-alpha-D-galactose</text>
        <dbReference type="Rhea" id="RHEA:22168"/>
        <dbReference type="ChEBI" id="CHEBI:58885"/>
        <dbReference type="ChEBI" id="CHEBI:66914"/>
        <dbReference type="EC" id="5.1.3.2"/>
    </reaction>
</comment>
<evidence type="ECO:0000256" key="8">
    <source>
        <dbReference type="ARBA" id="ARBA00023144"/>
    </source>
</evidence>
<comment type="cofactor">
    <cofactor evidence="2 11">
        <name>NAD(+)</name>
        <dbReference type="ChEBI" id="CHEBI:57540"/>
    </cofactor>
</comment>
<evidence type="ECO:0000313" key="14">
    <source>
        <dbReference type="Proteomes" id="UP001321804"/>
    </source>
</evidence>
<dbReference type="SUPFAM" id="SSF51735">
    <property type="entry name" value="NAD(P)-binding Rossmann-fold domains"/>
    <property type="match status" value="1"/>
</dbReference>
<dbReference type="GO" id="GO:0033499">
    <property type="term" value="P:galactose catabolic process via UDP-galactose, Leloir pathway"/>
    <property type="evidence" value="ECO:0007669"/>
    <property type="project" value="TreeGrafter"/>
</dbReference>
<dbReference type="Proteomes" id="UP001321804">
    <property type="component" value="Chromosome"/>
</dbReference>
<evidence type="ECO:0000256" key="10">
    <source>
        <dbReference type="ARBA" id="ARBA00023277"/>
    </source>
</evidence>
<evidence type="ECO:0000256" key="9">
    <source>
        <dbReference type="ARBA" id="ARBA00023235"/>
    </source>
</evidence>
<evidence type="ECO:0000256" key="11">
    <source>
        <dbReference type="RuleBase" id="RU366046"/>
    </source>
</evidence>
<evidence type="ECO:0000256" key="6">
    <source>
        <dbReference type="ARBA" id="ARBA00018569"/>
    </source>
</evidence>
<reference evidence="13 14" key="1">
    <citation type="journal article" date="2023" name="Microbiol. Spectr.">
        <title>Symbiosis of Carpenter Bees with Uncharacterized Lactic Acid Bacteria Showing NAD Auxotrophy.</title>
        <authorList>
            <person name="Kawasaki S."/>
            <person name="Ozawa K."/>
            <person name="Mori T."/>
            <person name="Yamamoto A."/>
            <person name="Ito M."/>
            <person name="Ohkuma M."/>
            <person name="Sakamoto M."/>
            <person name="Matsutani M."/>
        </authorList>
    </citation>
    <scope>NUCLEOTIDE SEQUENCE [LARGE SCALE GENOMIC DNA]</scope>
    <source>
        <strain evidence="13 14">KimC2</strain>
    </source>
</reference>
<gene>
    <name evidence="13" type="primary">galE2</name>
    <name evidence="13" type="ORF">KIMC2_19460</name>
</gene>
<keyword evidence="9 11" id="KW-0413">Isomerase</keyword>
<dbReference type="InterPro" id="IPR036291">
    <property type="entry name" value="NAD(P)-bd_dom_sf"/>
</dbReference>
<dbReference type="InterPro" id="IPR005886">
    <property type="entry name" value="UDP_G4E"/>
</dbReference>
<protein>
    <recommendedName>
        <fullName evidence="6 11">UDP-glucose 4-epimerase</fullName>
        <ecNumber evidence="5 11">5.1.3.2</ecNumber>
    </recommendedName>
</protein>
<dbReference type="NCBIfam" id="TIGR01179">
    <property type="entry name" value="galE"/>
    <property type="match status" value="1"/>
</dbReference>
<keyword evidence="8" id="KW-0299">Galactose metabolism</keyword>
<dbReference type="KEGG" id="xak:KIMC2_19460"/>
<keyword evidence="10 11" id="KW-0119">Carbohydrate metabolism</keyword>
<evidence type="ECO:0000256" key="7">
    <source>
        <dbReference type="ARBA" id="ARBA00023027"/>
    </source>
</evidence>
<sequence length="329" mass="36607">MSLLVLGGAGYIGSHMVDLLVQKNERVVVVDNLSRGHRAAVNENAVFYQGDVRDEEFMNRVFSEEDVEAVFHFCAYIQIPESLKKPNDYFDNNVGGLITLIKVMAKHHTNKLIFSSSAAVYGNPEEVPIKEDSAKNPINPYGLTKLMMEQMMAWNGPAYDINWIAFRYFNVAGAKADGSIGEDHRPESHLIPLVLQAATGERDHVDICGEDYNTPDGTNIRDYVHVVDLVEAHYLGLEYLRNGGKSDAFNLGSKKGYSVKEIVEATREVTGKPIPAVSAPRRGGDPDSLVADSSKVRSVLHWAPQYDDINEIIASAWNWVQKHPEGYKD</sequence>
<evidence type="ECO:0000313" key="13">
    <source>
        <dbReference type="EMBL" id="BDR57384.1"/>
    </source>
</evidence>
<proteinExistence type="inferred from homology"/>
<comment type="subunit">
    <text evidence="11">Homodimer.</text>
</comment>
<keyword evidence="7 11" id="KW-0520">NAD</keyword>
<organism evidence="13 14">
    <name type="scientific">Xylocopilactobacillus apis</name>
    <dbReference type="NCBI Taxonomy" id="2932183"/>
    <lineage>
        <taxon>Bacteria</taxon>
        <taxon>Bacillati</taxon>
        <taxon>Bacillota</taxon>
        <taxon>Bacilli</taxon>
        <taxon>Lactobacillales</taxon>
        <taxon>Lactobacillaceae</taxon>
        <taxon>Xylocopilactobacillus</taxon>
    </lineage>
</organism>
<evidence type="ECO:0000259" key="12">
    <source>
        <dbReference type="Pfam" id="PF01370"/>
    </source>
</evidence>
<comment type="pathway">
    <text evidence="3 11">Carbohydrate metabolism; galactose metabolism.</text>
</comment>
<dbReference type="PANTHER" id="PTHR43725:SF53">
    <property type="entry name" value="UDP-ARABINOSE 4-EPIMERASE 1"/>
    <property type="match status" value="1"/>
</dbReference>
<dbReference type="PANTHER" id="PTHR43725">
    <property type="entry name" value="UDP-GLUCOSE 4-EPIMERASE"/>
    <property type="match status" value="1"/>
</dbReference>
<dbReference type="GO" id="GO:0003978">
    <property type="term" value="F:UDP-glucose 4-epimerase activity"/>
    <property type="evidence" value="ECO:0007669"/>
    <property type="project" value="UniProtKB-UniRule"/>
</dbReference>
<dbReference type="EC" id="5.1.3.2" evidence="5 11"/>
<dbReference type="RefSeq" id="WP_317696438.1">
    <property type="nucleotide sequence ID" value="NZ_AP026801.1"/>
</dbReference>
<name>A0AAU9D113_9LACO</name>
<dbReference type="EMBL" id="AP026801">
    <property type="protein sequence ID" value="BDR57384.1"/>
    <property type="molecule type" value="Genomic_DNA"/>
</dbReference>
<keyword evidence="14" id="KW-1185">Reference proteome</keyword>
<dbReference type="InterPro" id="IPR001509">
    <property type="entry name" value="Epimerase_deHydtase"/>
</dbReference>
<feature type="domain" description="NAD-dependent epimerase/dehydratase" evidence="12">
    <location>
        <begin position="4"/>
        <end position="252"/>
    </location>
</feature>
<dbReference type="CDD" id="cd05247">
    <property type="entry name" value="UDP_G4E_1_SDR_e"/>
    <property type="match status" value="1"/>
</dbReference>
<evidence type="ECO:0000256" key="1">
    <source>
        <dbReference type="ARBA" id="ARBA00000083"/>
    </source>
</evidence>
<evidence type="ECO:0000256" key="2">
    <source>
        <dbReference type="ARBA" id="ARBA00001911"/>
    </source>
</evidence>
<dbReference type="Gene3D" id="3.90.25.10">
    <property type="entry name" value="UDP-galactose 4-epimerase, domain 1"/>
    <property type="match status" value="1"/>
</dbReference>